<dbReference type="SMART" id="SM00564">
    <property type="entry name" value="PQQ"/>
    <property type="match status" value="7"/>
</dbReference>
<dbReference type="InterPro" id="IPR020845">
    <property type="entry name" value="AMP-binding_CS"/>
</dbReference>
<keyword evidence="1" id="KW-0443">Lipid metabolism</keyword>
<dbReference type="InterPro" id="IPR052091">
    <property type="entry name" value="Beta-ala_Activ/Resist"/>
</dbReference>
<keyword evidence="6" id="KW-1185">Reference proteome</keyword>
<gene>
    <name evidence="5" type="primary">AASDH</name>
</gene>
<feature type="compositionally biased region" description="Polar residues" evidence="2">
    <location>
        <begin position="669"/>
        <end position="704"/>
    </location>
</feature>
<feature type="region of interest" description="Disordered" evidence="2">
    <location>
        <begin position="571"/>
        <end position="602"/>
    </location>
</feature>
<protein>
    <recommendedName>
        <fullName evidence="7">Carrier domain-containing protein</fullName>
    </recommendedName>
</protein>
<sequence length="1064" mass="115290">MASKTLQDMVLAASSLHSGKIAVTFDKGITEGGPMLLYYHELVALGNELTLFLQIQCVQNTRAIALYCQPDINLPVWILGILQLPAAYVPLDPDAPALLSARVMKQCGLKYCVLQSDLLQVREPNADLFTPAAVPESASQGALAYILHTSGTTGLPKTVRVPHKCIVPNILHLRSLFQMTPDDVVFLASPLTFDPSVVEIFLALSSGARLLIVPTAIKRMPNRLAHVLFKKHKTTVLQVTPTLLGRFGRRVLQEEVLSAGSSLRVLALGGEACPSLALLRSWRQQGNCTHIYNIYGITEVSCWACCYHLPESLLQSTDMAESSVPLGPPLMETTVELRDEDGCVITQGEGQVFIGGLDRVCLLDDEVTVAPGTMRSTGDWVQMRDTHLYFLGRRDRLVKRHGQRLHLDTLQQVVMKTAPSTRGLQKAILHRLSQVLPSHSVPDTLVLVPALPLSSHGEETPVSVEGTDKPLCCFIMVTYKSISPLHQEFTYLYLYICVCQETLGLTEDKAIQEDSNFLLSGGDSLQALRLCDDITTAVGVTSSGLLEVILDGSFSEILRHVAIATLPFPSEHSRTSHPVSMKRPADPVSSVQPKRQHTDPYSTTAAEWPLGVVVSSLKKAVRCTVVRRAGEVVEMGQSDSLRTNENSYSDSEGPIKRTRNTQEKGANESIESNHSQTFGSNKWTGSNHSQAVETNDPSASSVTPPSREAGGLGLVVSWESDTGRCVDASPVLLVQRGADGSSGGTKATVFIGSHSHRMQALDLTTGGLLWERVLGDRIESSSAVSRCGRLVVVGCYDGGVYFLCVESGETQWVFETGDAVKSCPTVDPLTGLVMVGSHDGHVYALDPQVRQCVWKRHCGCGAVFSSPCLHPSLRQLYVATLGGHLLCLNPDTGAVLWTYSRKTPFFSSPSCSSGHIIIGSVDGNICCFSHTGEMVWQYVTNGPVFSSPCITPDKQRVVCGSHDGCVYCLNRTDGSLVWRYQTPSRVYSSPCVFDGSAWGKEGTLVGLASTDGTLCILDGEDGTLRASLSLLGELFSSPVVWERSLVVGCRNDFVYCVAPTGELK</sequence>
<dbReference type="SUPFAM" id="SSF50998">
    <property type="entry name" value="Quinoprotein alcohol dehydrogenase-like"/>
    <property type="match status" value="1"/>
</dbReference>
<dbReference type="PROSITE" id="PS00455">
    <property type="entry name" value="AMP_BINDING"/>
    <property type="match status" value="1"/>
</dbReference>
<evidence type="ECO:0000259" key="4">
    <source>
        <dbReference type="Pfam" id="PF13570"/>
    </source>
</evidence>
<dbReference type="PROSITE" id="PS00012">
    <property type="entry name" value="PHOSPHOPANTETHEINE"/>
    <property type="match status" value="1"/>
</dbReference>
<dbReference type="InterPro" id="IPR048005">
    <property type="entry name" value="AASDH_AMP"/>
</dbReference>
<dbReference type="GeneTree" id="ENSGT00440000033811"/>
<dbReference type="SUPFAM" id="SSF56801">
    <property type="entry name" value="Acetyl-CoA synthetase-like"/>
    <property type="match status" value="1"/>
</dbReference>
<dbReference type="CDD" id="cd17654">
    <property type="entry name" value="A_NRPS_acs4"/>
    <property type="match status" value="1"/>
</dbReference>
<dbReference type="InterPro" id="IPR011047">
    <property type="entry name" value="Quinoprotein_ADH-like_sf"/>
</dbReference>
<dbReference type="AlphaFoldDB" id="A0A8C8HLA8"/>
<evidence type="ECO:0000259" key="3">
    <source>
        <dbReference type="Pfam" id="PF00501"/>
    </source>
</evidence>
<dbReference type="GO" id="GO:0043041">
    <property type="term" value="P:amino acid activation for nonribosomal peptide biosynthetic process"/>
    <property type="evidence" value="ECO:0007669"/>
    <property type="project" value="TreeGrafter"/>
</dbReference>
<dbReference type="Pfam" id="PF00501">
    <property type="entry name" value="AMP-binding"/>
    <property type="match status" value="1"/>
</dbReference>
<dbReference type="Gene3D" id="3.40.50.12780">
    <property type="entry name" value="N-terminal domain of ligase-like"/>
    <property type="match status" value="1"/>
</dbReference>
<evidence type="ECO:0000313" key="5">
    <source>
        <dbReference type="Ensembl" id="ENSOTSP00005066992.1"/>
    </source>
</evidence>
<reference evidence="5" key="1">
    <citation type="submission" date="2025-08" db="UniProtKB">
        <authorList>
            <consortium name="Ensembl"/>
        </authorList>
    </citation>
    <scope>IDENTIFICATION</scope>
</reference>
<dbReference type="PANTHER" id="PTHR44394">
    <property type="entry name" value="BETA-ALANINE-ACTIVATING ENZYME"/>
    <property type="match status" value="1"/>
</dbReference>
<dbReference type="GO" id="GO:0006629">
    <property type="term" value="P:lipid metabolic process"/>
    <property type="evidence" value="ECO:0007669"/>
    <property type="project" value="UniProtKB-KW"/>
</dbReference>
<feature type="compositionally biased region" description="Polar residues" evidence="2">
    <location>
        <begin position="637"/>
        <end position="650"/>
    </location>
</feature>
<dbReference type="InterPro" id="IPR015943">
    <property type="entry name" value="WD40/YVTN_repeat-like_dom_sf"/>
</dbReference>
<organism evidence="5 6">
    <name type="scientific">Oncorhynchus tshawytscha</name>
    <name type="common">Chinook salmon</name>
    <name type="synonym">Salmo tshawytscha</name>
    <dbReference type="NCBI Taxonomy" id="74940"/>
    <lineage>
        <taxon>Eukaryota</taxon>
        <taxon>Metazoa</taxon>
        <taxon>Chordata</taxon>
        <taxon>Craniata</taxon>
        <taxon>Vertebrata</taxon>
        <taxon>Euteleostomi</taxon>
        <taxon>Actinopterygii</taxon>
        <taxon>Neopterygii</taxon>
        <taxon>Teleostei</taxon>
        <taxon>Protacanthopterygii</taxon>
        <taxon>Salmoniformes</taxon>
        <taxon>Salmonidae</taxon>
        <taxon>Salmoninae</taxon>
        <taxon>Oncorhynchus</taxon>
    </lineage>
</organism>
<feature type="region of interest" description="Disordered" evidence="2">
    <location>
        <begin position="637"/>
        <end position="707"/>
    </location>
</feature>
<dbReference type="Proteomes" id="UP000694402">
    <property type="component" value="Unassembled WGS sequence"/>
</dbReference>
<dbReference type="Gene3D" id="2.130.10.10">
    <property type="entry name" value="YVTN repeat-like/Quinoprotein amine dehydrogenase"/>
    <property type="match status" value="2"/>
</dbReference>
<reference evidence="5" key="2">
    <citation type="submission" date="2025-09" db="UniProtKB">
        <authorList>
            <consortium name="Ensembl"/>
        </authorList>
    </citation>
    <scope>IDENTIFICATION</scope>
</reference>
<feature type="domain" description="AMP-dependent synthetase/ligase" evidence="3">
    <location>
        <begin position="20"/>
        <end position="356"/>
    </location>
</feature>
<feature type="domain" description="Pyrrolo-quinoline quinone repeat" evidence="4">
    <location>
        <begin position="722"/>
        <end position="1057"/>
    </location>
</feature>
<name>A0A8C8HLA8_ONCTS</name>
<proteinExistence type="predicted"/>
<evidence type="ECO:0000313" key="6">
    <source>
        <dbReference type="Proteomes" id="UP000694402"/>
    </source>
</evidence>
<dbReference type="InterPro" id="IPR002372">
    <property type="entry name" value="PQQ_rpt_dom"/>
</dbReference>
<dbReference type="Pfam" id="PF13570">
    <property type="entry name" value="Beta-prop_ACSF4"/>
    <property type="match status" value="1"/>
</dbReference>
<feature type="compositionally biased region" description="Polar residues" evidence="2">
    <location>
        <begin position="589"/>
        <end position="602"/>
    </location>
</feature>
<dbReference type="InterPro" id="IPR006162">
    <property type="entry name" value="Ppantetheine_attach_site"/>
</dbReference>
<evidence type="ECO:0008006" key="7">
    <source>
        <dbReference type="Google" id="ProtNLM"/>
    </source>
</evidence>
<dbReference type="Ensembl" id="ENSOTST00005072750.2">
    <property type="protein sequence ID" value="ENSOTSP00005066992.1"/>
    <property type="gene ID" value="ENSOTSG00005031923.2"/>
</dbReference>
<evidence type="ECO:0000256" key="1">
    <source>
        <dbReference type="ARBA" id="ARBA00023098"/>
    </source>
</evidence>
<dbReference type="InterPro" id="IPR018391">
    <property type="entry name" value="PQQ_b-propeller_rpt"/>
</dbReference>
<accession>A0A8C8HLA8</accession>
<dbReference type="InterPro" id="IPR042099">
    <property type="entry name" value="ANL_N_sf"/>
</dbReference>
<dbReference type="PANTHER" id="PTHR44394:SF1">
    <property type="entry name" value="BETA-ALANINE-ACTIVATING ENZYME"/>
    <property type="match status" value="1"/>
</dbReference>
<dbReference type="Gene3D" id="2.40.10.480">
    <property type="match status" value="1"/>
</dbReference>
<evidence type="ECO:0000256" key="2">
    <source>
        <dbReference type="SAM" id="MobiDB-lite"/>
    </source>
</evidence>
<dbReference type="InterPro" id="IPR000873">
    <property type="entry name" value="AMP-dep_synth/lig_dom"/>
</dbReference>